<feature type="region of interest" description="Disordered" evidence="4">
    <location>
        <begin position="267"/>
        <end position="298"/>
    </location>
</feature>
<comment type="similarity">
    <text evidence="2">Belongs to the methyl-accepting chemotaxis (MCP) protein family.</text>
</comment>
<dbReference type="PANTHER" id="PTHR43531:SF14">
    <property type="entry name" value="METHYL-ACCEPTING CHEMOTAXIS PROTEIN I-RELATED"/>
    <property type="match status" value="1"/>
</dbReference>
<dbReference type="GO" id="GO:0007165">
    <property type="term" value="P:signal transduction"/>
    <property type="evidence" value="ECO:0007669"/>
    <property type="project" value="UniProtKB-KW"/>
</dbReference>
<evidence type="ECO:0000313" key="8">
    <source>
        <dbReference type="Proteomes" id="UP000229897"/>
    </source>
</evidence>
<keyword evidence="5" id="KW-0472">Membrane</keyword>
<evidence type="ECO:0000256" key="1">
    <source>
        <dbReference type="ARBA" id="ARBA00022481"/>
    </source>
</evidence>
<evidence type="ECO:0000256" key="3">
    <source>
        <dbReference type="PROSITE-ProRule" id="PRU00284"/>
    </source>
</evidence>
<evidence type="ECO:0000256" key="4">
    <source>
        <dbReference type="SAM" id="MobiDB-lite"/>
    </source>
</evidence>
<dbReference type="OrthoDB" id="9177860at2"/>
<gene>
    <name evidence="7" type="ORF">CR152_28560</name>
</gene>
<name>A0A2D2DSR1_9BURK</name>
<reference evidence="7" key="1">
    <citation type="submission" date="2017-10" db="EMBL/GenBank/DDBJ databases">
        <title>Massilia psychrophilum sp. nov., a novel purple-pigmented bacterium isolated from Tianshan glacier, Xinjiang Municipality, China.</title>
        <authorList>
            <person name="Wang H."/>
        </authorList>
    </citation>
    <scope>NUCLEOTIDE SEQUENCE [LARGE SCALE GENOMIC DNA]</scope>
    <source>
        <strain evidence="7">B2</strain>
    </source>
</reference>
<dbReference type="InterPro" id="IPR051310">
    <property type="entry name" value="MCP_chemotaxis"/>
</dbReference>
<dbReference type="InterPro" id="IPR004090">
    <property type="entry name" value="Chemotax_Me-accpt_rcpt"/>
</dbReference>
<dbReference type="AlphaFoldDB" id="A0A2D2DSR1"/>
<keyword evidence="3" id="KW-0807">Transducer</keyword>
<dbReference type="PROSITE" id="PS50111">
    <property type="entry name" value="CHEMOTAXIS_TRANSDUC_2"/>
    <property type="match status" value="1"/>
</dbReference>
<dbReference type="SMART" id="SM00283">
    <property type="entry name" value="MA"/>
    <property type="match status" value="1"/>
</dbReference>
<feature type="transmembrane region" description="Helical" evidence="5">
    <location>
        <begin position="12"/>
        <end position="32"/>
    </location>
</feature>
<keyword evidence="5" id="KW-1133">Transmembrane helix</keyword>
<dbReference type="KEGG" id="mass:CR152_28560"/>
<dbReference type="InterPro" id="IPR004089">
    <property type="entry name" value="MCPsignal_dom"/>
</dbReference>
<dbReference type="GO" id="GO:0005886">
    <property type="term" value="C:plasma membrane"/>
    <property type="evidence" value="ECO:0007669"/>
    <property type="project" value="TreeGrafter"/>
</dbReference>
<proteinExistence type="inferred from homology"/>
<organism evidence="7 8">
    <name type="scientific">Massilia violaceinigra</name>
    <dbReference type="NCBI Taxonomy" id="2045208"/>
    <lineage>
        <taxon>Bacteria</taxon>
        <taxon>Pseudomonadati</taxon>
        <taxon>Pseudomonadota</taxon>
        <taxon>Betaproteobacteria</taxon>
        <taxon>Burkholderiales</taxon>
        <taxon>Oxalobacteraceae</taxon>
        <taxon>Telluria group</taxon>
        <taxon>Massilia</taxon>
    </lineage>
</organism>
<dbReference type="Proteomes" id="UP000229897">
    <property type="component" value="Chromosome"/>
</dbReference>
<keyword evidence="1" id="KW-0488">Methylation</keyword>
<dbReference type="PANTHER" id="PTHR43531">
    <property type="entry name" value="PROTEIN ICFG"/>
    <property type="match status" value="1"/>
</dbReference>
<dbReference type="Gene3D" id="1.10.287.950">
    <property type="entry name" value="Methyl-accepting chemotaxis protein"/>
    <property type="match status" value="1"/>
</dbReference>
<keyword evidence="8" id="KW-1185">Reference proteome</keyword>
<evidence type="ECO:0000313" key="7">
    <source>
        <dbReference type="EMBL" id="ATQ78019.1"/>
    </source>
</evidence>
<evidence type="ECO:0000256" key="2">
    <source>
        <dbReference type="ARBA" id="ARBA00029447"/>
    </source>
</evidence>
<dbReference type="GO" id="GO:0004888">
    <property type="term" value="F:transmembrane signaling receptor activity"/>
    <property type="evidence" value="ECO:0007669"/>
    <property type="project" value="InterPro"/>
</dbReference>
<evidence type="ECO:0000259" key="6">
    <source>
        <dbReference type="PROSITE" id="PS50111"/>
    </source>
</evidence>
<sequence length="540" mass="54856">MLDNPKPGTRLLAAFLTVAIVGAIVAAAGIVHKADMIGQAGRTDDQTLARRSHAKQAHIHLIHIGRAGALLAATPEQVRRLSGQLDKARPRYTLEIGKKLRAEVDRGLAGYAARLPDLLKQALAFTPEGKAAAAELAPGPLAAKANSVDDQLSALARPNEKKSAVMAAPSSRHGQGSQALTLALALGSLGAGVGLGLWITRGLTRQLGAEPACPVQVGGAMAAGELPSVIRPRPGDNDSLLHAMETMRAALERIAAQVRSGTGTVAAASGQGAAGSLGQSARTGQQASAPEPAASSMEELTGSVMRNADNMRETDVPAASAAEVAGRGGSVAHTLASINDSSRTIADIIGVIDGIAFQTNILALNATVEAAEAGEQGRGFAMVASEVRNLAQRSAAAAREIKTLIDDSVGQLDACGKLVDHAGVTMADIVESITRVTGLMSGIAPAGVEQSAGIEQVNMAISQMHEVTRQNAALVEQAAAAAGSMQEQAAHLAHVVSIFKLGNEQAARAAVPLPQAAARAAAMRPPTVALAAGAAPEGET</sequence>
<feature type="transmembrane region" description="Helical" evidence="5">
    <location>
        <begin position="179"/>
        <end position="199"/>
    </location>
</feature>
<dbReference type="GO" id="GO:0006935">
    <property type="term" value="P:chemotaxis"/>
    <property type="evidence" value="ECO:0007669"/>
    <property type="project" value="InterPro"/>
</dbReference>
<dbReference type="EMBL" id="CP024608">
    <property type="protein sequence ID" value="ATQ78019.1"/>
    <property type="molecule type" value="Genomic_DNA"/>
</dbReference>
<evidence type="ECO:0000256" key="5">
    <source>
        <dbReference type="SAM" id="Phobius"/>
    </source>
</evidence>
<dbReference type="RefSeq" id="WP_099880681.1">
    <property type="nucleotide sequence ID" value="NZ_CP024608.1"/>
</dbReference>
<keyword evidence="5" id="KW-0812">Transmembrane</keyword>
<dbReference type="SUPFAM" id="SSF58104">
    <property type="entry name" value="Methyl-accepting chemotaxis protein (MCP) signaling domain"/>
    <property type="match status" value="1"/>
</dbReference>
<dbReference type="Pfam" id="PF00015">
    <property type="entry name" value="MCPsignal"/>
    <property type="match status" value="1"/>
</dbReference>
<dbReference type="PRINTS" id="PR00260">
    <property type="entry name" value="CHEMTRNSDUCR"/>
</dbReference>
<accession>A0A2D2DSR1</accession>
<protein>
    <submittedName>
        <fullName evidence="7">Methyl-accepting chemotaxis protein</fullName>
    </submittedName>
</protein>
<feature type="domain" description="Methyl-accepting transducer" evidence="6">
    <location>
        <begin position="261"/>
        <end position="486"/>
    </location>
</feature>